<name>A0AAE1VLT7_9SOLA</name>
<dbReference type="GO" id="GO:0031176">
    <property type="term" value="F:endo-1,4-beta-xylanase activity"/>
    <property type="evidence" value="ECO:0007669"/>
    <property type="project" value="UniProtKB-ARBA"/>
</dbReference>
<organism evidence="6 7">
    <name type="scientific">Anisodus tanguticus</name>
    <dbReference type="NCBI Taxonomy" id="243964"/>
    <lineage>
        <taxon>Eukaryota</taxon>
        <taxon>Viridiplantae</taxon>
        <taxon>Streptophyta</taxon>
        <taxon>Embryophyta</taxon>
        <taxon>Tracheophyta</taxon>
        <taxon>Spermatophyta</taxon>
        <taxon>Magnoliopsida</taxon>
        <taxon>eudicotyledons</taxon>
        <taxon>Gunneridae</taxon>
        <taxon>Pentapetalae</taxon>
        <taxon>asterids</taxon>
        <taxon>lamiids</taxon>
        <taxon>Solanales</taxon>
        <taxon>Solanaceae</taxon>
        <taxon>Solanoideae</taxon>
        <taxon>Hyoscyameae</taxon>
        <taxon>Anisodus</taxon>
    </lineage>
</organism>
<comment type="similarity">
    <text evidence="1">Belongs to the glycosyl hydrolase 10 (cellulase F) family.</text>
</comment>
<protein>
    <recommendedName>
        <fullName evidence="5">GH10 domain-containing protein</fullName>
    </recommendedName>
</protein>
<dbReference type="Gene3D" id="3.20.20.80">
    <property type="entry name" value="Glycosidases"/>
    <property type="match status" value="2"/>
</dbReference>
<dbReference type="EMBL" id="JAVYJV010000003">
    <property type="protein sequence ID" value="KAK4375113.1"/>
    <property type="molecule type" value="Genomic_DNA"/>
</dbReference>
<evidence type="ECO:0000256" key="3">
    <source>
        <dbReference type="ARBA" id="ARBA00023277"/>
    </source>
</evidence>
<proteinExistence type="inferred from homology"/>
<dbReference type="SMART" id="SM00633">
    <property type="entry name" value="Glyco_10"/>
    <property type="match status" value="1"/>
</dbReference>
<dbReference type="SUPFAM" id="SSF51445">
    <property type="entry name" value="(Trans)glycosidases"/>
    <property type="match status" value="1"/>
</dbReference>
<dbReference type="Proteomes" id="UP001291623">
    <property type="component" value="Unassembled WGS sequence"/>
</dbReference>
<dbReference type="PANTHER" id="PTHR31490">
    <property type="entry name" value="GLYCOSYL HYDROLASE"/>
    <property type="match status" value="1"/>
</dbReference>
<evidence type="ECO:0000259" key="5">
    <source>
        <dbReference type="SMART" id="SM00633"/>
    </source>
</evidence>
<evidence type="ECO:0000313" key="7">
    <source>
        <dbReference type="Proteomes" id="UP001291623"/>
    </source>
</evidence>
<gene>
    <name evidence="6" type="ORF">RND71_005790</name>
</gene>
<dbReference type="InterPro" id="IPR001000">
    <property type="entry name" value="GH10_dom"/>
</dbReference>
<evidence type="ECO:0000256" key="2">
    <source>
        <dbReference type="ARBA" id="ARBA00022801"/>
    </source>
</evidence>
<keyword evidence="7" id="KW-1185">Reference proteome</keyword>
<dbReference type="InterPro" id="IPR017853">
    <property type="entry name" value="GH"/>
</dbReference>
<evidence type="ECO:0000313" key="6">
    <source>
        <dbReference type="EMBL" id="KAK4375113.1"/>
    </source>
</evidence>
<feature type="domain" description="GH10" evidence="5">
    <location>
        <begin position="13"/>
        <end position="209"/>
    </location>
</feature>
<comment type="caution">
    <text evidence="6">The sequence shown here is derived from an EMBL/GenBank/DDBJ whole genome shotgun (WGS) entry which is preliminary data.</text>
</comment>
<dbReference type="Pfam" id="PF00331">
    <property type="entry name" value="Glyco_hydro_10"/>
    <property type="match status" value="1"/>
</dbReference>
<dbReference type="PANTHER" id="PTHR31490:SF83">
    <property type="entry name" value="EXOGLUCANASE_XYLANASE-LIKE ISOFORM X1"/>
    <property type="match status" value="1"/>
</dbReference>
<reference evidence="6" key="1">
    <citation type="submission" date="2023-12" db="EMBL/GenBank/DDBJ databases">
        <title>Genome assembly of Anisodus tanguticus.</title>
        <authorList>
            <person name="Wang Y.-J."/>
        </authorList>
    </citation>
    <scope>NUCLEOTIDE SEQUENCE</scope>
    <source>
        <strain evidence="6">KB-2021</strain>
        <tissue evidence="6">Leaf</tissue>
    </source>
</reference>
<keyword evidence="2" id="KW-0378">Hydrolase</keyword>
<dbReference type="InterPro" id="IPR044846">
    <property type="entry name" value="GH10"/>
</dbReference>
<evidence type="ECO:0000256" key="1">
    <source>
        <dbReference type="ARBA" id="ARBA00007495"/>
    </source>
</evidence>
<accession>A0AAE1VLT7</accession>
<keyword evidence="4" id="KW-0624">Polysaccharide degradation</keyword>
<keyword evidence="3" id="KW-0119">Carbohydrate metabolism</keyword>
<dbReference type="GO" id="GO:0000272">
    <property type="term" value="P:polysaccharide catabolic process"/>
    <property type="evidence" value="ECO:0007669"/>
    <property type="project" value="UniProtKB-KW"/>
</dbReference>
<sequence>MLSVPNTVFEDEIKWYTTEPKRGQLNYTLADQLLEFVRRNQITVRGHNIFWEDPKYTPGWVQNLTDSELKSAVNSRIQTKAGTKCHTGILQDSAPKDPLATLFLNEFNVVESSDSSSTIDKYISKMMELKEDGMSINGIGLEEVDISDTFSKETQAIYLEQVLREGFSHPGVDGIMLWSAIRRNKCYRMCLTDPDLNNLPTGDVVDKLLKEWDTGVVKGQTDEHGSYSFYGFLGEYKVTASYGGKVVDAAFSLSRSDETKHFSLQLPVTST</sequence>
<dbReference type="AlphaFoldDB" id="A0AAE1VLT7"/>
<evidence type="ECO:0000256" key="4">
    <source>
        <dbReference type="ARBA" id="ARBA00023326"/>
    </source>
</evidence>